<accession>F6HES1</accession>
<protein>
    <submittedName>
        <fullName evidence="1">Uncharacterized protein</fullName>
    </submittedName>
</protein>
<dbReference type="AlphaFoldDB" id="F6HES1"/>
<dbReference type="HOGENOM" id="CLU_1974577_0_0_1"/>
<sequence>MTNDSKQKTPKVAKSSANKWKKAVVDENVEICKKATFDRATIDPPFCPSSTCPIMCLGMEEIGKFYPEDLLEKLENESNTVNWKLEMSMMKSSIVKLACLEESDLSSTIVDQVHVWLVFKEAKSFSI</sequence>
<proteinExistence type="predicted"/>
<name>F6HES1_VITVI</name>
<dbReference type="PaxDb" id="29760-VIT_19s0090g01840.t01"/>
<reference evidence="2" key="1">
    <citation type="journal article" date="2007" name="Nature">
        <title>The grapevine genome sequence suggests ancestral hexaploidization in major angiosperm phyla.</title>
        <authorList>
            <consortium name="The French-Italian Public Consortium for Grapevine Genome Characterization."/>
            <person name="Jaillon O."/>
            <person name="Aury J.-M."/>
            <person name="Noel B."/>
            <person name="Policriti A."/>
            <person name="Clepet C."/>
            <person name="Casagrande A."/>
            <person name="Choisne N."/>
            <person name="Aubourg S."/>
            <person name="Vitulo N."/>
            <person name="Jubin C."/>
            <person name="Vezzi A."/>
            <person name="Legeai F."/>
            <person name="Hugueney P."/>
            <person name="Dasilva C."/>
            <person name="Horner D."/>
            <person name="Mica E."/>
            <person name="Jublot D."/>
            <person name="Poulain J."/>
            <person name="Bruyere C."/>
            <person name="Billault A."/>
            <person name="Segurens B."/>
            <person name="Gouyvenoux M."/>
            <person name="Ugarte E."/>
            <person name="Cattonaro F."/>
            <person name="Anthouard V."/>
            <person name="Vico V."/>
            <person name="Del Fabbro C."/>
            <person name="Alaux M."/>
            <person name="Di Gaspero G."/>
            <person name="Dumas V."/>
            <person name="Felice N."/>
            <person name="Paillard S."/>
            <person name="Juman I."/>
            <person name="Moroldo M."/>
            <person name="Scalabrin S."/>
            <person name="Canaguier A."/>
            <person name="Le Clainche I."/>
            <person name="Malacrida G."/>
            <person name="Durand E."/>
            <person name="Pesole G."/>
            <person name="Laucou V."/>
            <person name="Chatelet P."/>
            <person name="Merdinoglu D."/>
            <person name="Delledonne M."/>
            <person name="Pezzotti M."/>
            <person name="Lecharny A."/>
            <person name="Scarpelli C."/>
            <person name="Artiguenave F."/>
            <person name="Pe M.E."/>
            <person name="Valle G."/>
            <person name="Morgante M."/>
            <person name="Caboche M."/>
            <person name="Adam-Blondon A.-F."/>
            <person name="Weissenbach J."/>
            <person name="Quetier F."/>
            <person name="Wincker P."/>
        </authorList>
    </citation>
    <scope>NUCLEOTIDE SEQUENCE [LARGE SCALE GENOMIC DNA]</scope>
    <source>
        <strain evidence="2">cv. Pinot noir / PN40024</strain>
    </source>
</reference>
<evidence type="ECO:0000313" key="2">
    <source>
        <dbReference type="Proteomes" id="UP000009183"/>
    </source>
</evidence>
<organism evidence="1 2">
    <name type="scientific">Vitis vinifera</name>
    <name type="common">Grape</name>
    <dbReference type="NCBI Taxonomy" id="29760"/>
    <lineage>
        <taxon>Eukaryota</taxon>
        <taxon>Viridiplantae</taxon>
        <taxon>Streptophyta</taxon>
        <taxon>Embryophyta</taxon>
        <taxon>Tracheophyta</taxon>
        <taxon>Spermatophyta</taxon>
        <taxon>Magnoliopsida</taxon>
        <taxon>eudicotyledons</taxon>
        <taxon>Gunneridae</taxon>
        <taxon>Pentapetalae</taxon>
        <taxon>rosids</taxon>
        <taxon>Vitales</taxon>
        <taxon>Vitaceae</taxon>
        <taxon>Viteae</taxon>
        <taxon>Vitis</taxon>
    </lineage>
</organism>
<dbReference type="InParanoid" id="F6HES1"/>
<gene>
    <name evidence="1" type="ordered locus">VIT_19s0090g01840</name>
</gene>
<keyword evidence="2" id="KW-1185">Reference proteome</keyword>
<evidence type="ECO:0000313" key="1">
    <source>
        <dbReference type="EMBL" id="CCB50733.1"/>
    </source>
</evidence>
<dbReference type="Proteomes" id="UP000009183">
    <property type="component" value="Chromosome 19"/>
</dbReference>
<dbReference type="EMBL" id="FN595751">
    <property type="protein sequence ID" value="CCB50733.1"/>
    <property type="molecule type" value="Genomic_DNA"/>
</dbReference>
<dbReference type="STRING" id="29760.F6HES1"/>